<feature type="domain" description="PTS EIIA type-1" evidence="8">
    <location>
        <begin position="29"/>
        <end position="135"/>
    </location>
</feature>
<proteinExistence type="predicted"/>
<dbReference type="SUPFAM" id="SSF51261">
    <property type="entry name" value="Duplicated hybrid motif"/>
    <property type="match status" value="1"/>
</dbReference>
<keyword evidence="4" id="KW-0762">Sugar transport</keyword>
<reference evidence="10" key="1">
    <citation type="submission" date="2016-10" db="EMBL/GenBank/DDBJ databases">
        <authorList>
            <person name="Varghese N."/>
            <person name="Submissions S."/>
        </authorList>
    </citation>
    <scope>NUCLEOTIDE SEQUENCE [LARGE SCALE GENOMIC DNA]</scope>
    <source>
        <strain evidence="10">R-53102</strain>
    </source>
</reference>
<dbReference type="PROSITE" id="PS00371">
    <property type="entry name" value="PTS_EIIA_TYPE_1_HIS"/>
    <property type="match status" value="1"/>
</dbReference>
<evidence type="ECO:0000259" key="8">
    <source>
        <dbReference type="PROSITE" id="PS51093"/>
    </source>
</evidence>
<keyword evidence="6" id="KW-0598">Phosphotransferase system</keyword>
<evidence type="ECO:0000256" key="3">
    <source>
        <dbReference type="ARBA" id="ARBA00022448"/>
    </source>
</evidence>
<dbReference type="InterPro" id="IPR001127">
    <property type="entry name" value="PTS_EIIA_1_perm"/>
</dbReference>
<dbReference type="Gene3D" id="2.70.70.10">
    <property type="entry name" value="Glucose Permease (Domain IIA)"/>
    <property type="match status" value="1"/>
</dbReference>
<evidence type="ECO:0000256" key="1">
    <source>
        <dbReference type="ARBA" id="ARBA00004496"/>
    </source>
</evidence>
<evidence type="ECO:0000313" key="10">
    <source>
        <dbReference type="Proteomes" id="UP000199599"/>
    </source>
</evidence>
<evidence type="ECO:0000256" key="7">
    <source>
        <dbReference type="ARBA" id="ARBA00022777"/>
    </source>
</evidence>
<dbReference type="InterPro" id="IPR050890">
    <property type="entry name" value="PTS_EIIA_component"/>
</dbReference>
<keyword evidence="5" id="KW-0808">Transferase</keyword>
<evidence type="ECO:0000256" key="4">
    <source>
        <dbReference type="ARBA" id="ARBA00022597"/>
    </source>
</evidence>
<dbReference type="Pfam" id="PF00358">
    <property type="entry name" value="PTS_EIIA_1"/>
    <property type="match status" value="1"/>
</dbReference>
<dbReference type="EMBL" id="FOMN01000002">
    <property type="protein sequence ID" value="SFD35626.1"/>
    <property type="molecule type" value="Genomic_DNA"/>
</dbReference>
<keyword evidence="3" id="KW-0813">Transport</keyword>
<dbReference type="PANTHER" id="PTHR45008">
    <property type="entry name" value="PTS SYSTEM GLUCOSE-SPECIFIC EIIA COMPONENT"/>
    <property type="match status" value="1"/>
</dbReference>
<dbReference type="Proteomes" id="UP000199599">
    <property type="component" value="Unassembled WGS sequence"/>
</dbReference>
<dbReference type="GO" id="GO:0016301">
    <property type="term" value="F:kinase activity"/>
    <property type="evidence" value="ECO:0007669"/>
    <property type="project" value="UniProtKB-KW"/>
</dbReference>
<dbReference type="FunFam" id="2.70.70.10:FF:000001">
    <property type="entry name" value="PTS system glucose-specific IIA component"/>
    <property type="match status" value="1"/>
</dbReference>
<evidence type="ECO:0000256" key="2">
    <source>
        <dbReference type="ARBA" id="ARBA00004651"/>
    </source>
</evidence>
<keyword evidence="7" id="KW-0418">Kinase</keyword>
<comment type="subcellular location">
    <subcellularLocation>
        <location evidence="2">Cell membrane</location>
        <topology evidence="2">Multi-pass membrane protein</topology>
    </subcellularLocation>
    <subcellularLocation>
        <location evidence="1">Cytoplasm</location>
    </subcellularLocation>
</comment>
<protein>
    <submittedName>
        <fullName evidence="9">PTS system, glucose-specific IIA component</fullName>
    </submittedName>
</protein>
<dbReference type="STRING" id="1505723.SAMN04487792_0445"/>
<evidence type="ECO:0000256" key="5">
    <source>
        <dbReference type="ARBA" id="ARBA00022679"/>
    </source>
</evidence>
<dbReference type="PROSITE" id="PS51093">
    <property type="entry name" value="PTS_EIIA_TYPE_1"/>
    <property type="match status" value="1"/>
</dbReference>
<accession>A0A1I1RMQ5</accession>
<dbReference type="GO" id="GO:0005737">
    <property type="term" value="C:cytoplasm"/>
    <property type="evidence" value="ECO:0007669"/>
    <property type="project" value="UniProtKB-SubCell"/>
</dbReference>
<dbReference type="RefSeq" id="WP_090092392.1">
    <property type="nucleotide sequence ID" value="NZ_CBCRVU010000002.1"/>
</dbReference>
<gene>
    <name evidence="9" type="ORF">SAMN04487792_0445</name>
</gene>
<sequence>MFKLFSRKVKAEIVVPVSGKLVKITDVKDDIFSQKMMGDGFAVIPSGDTAEIVAPIDAEIIMIPETKHAVGLKSKQGLEILIHIGLDTVNLNGKGFELLVNQGDKVTKNQPLIKIKPDFFEKQGYDPTTIVVFTKGFDREIVPVPEYGSLINAGEVVLESL</sequence>
<organism evidence="9 10">
    <name type="scientific">Lactobacillus bombicola</name>
    <dbReference type="NCBI Taxonomy" id="1505723"/>
    <lineage>
        <taxon>Bacteria</taxon>
        <taxon>Bacillati</taxon>
        <taxon>Bacillota</taxon>
        <taxon>Bacilli</taxon>
        <taxon>Lactobacillales</taxon>
        <taxon>Lactobacillaceae</taxon>
        <taxon>Lactobacillus</taxon>
    </lineage>
</organism>
<dbReference type="InterPro" id="IPR011055">
    <property type="entry name" value="Dup_hybrid_motif"/>
</dbReference>
<dbReference type="GO" id="GO:0009401">
    <property type="term" value="P:phosphoenolpyruvate-dependent sugar phosphotransferase system"/>
    <property type="evidence" value="ECO:0007669"/>
    <property type="project" value="UniProtKB-KW"/>
</dbReference>
<dbReference type="NCBIfam" id="TIGR00830">
    <property type="entry name" value="PTBA"/>
    <property type="match status" value="1"/>
</dbReference>
<dbReference type="GO" id="GO:0005886">
    <property type="term" value="C:plasma membrane"/>
    <property type="evidence" value="ECO:0007669"/>
    <property type="project" value="UniProtKB-SubCell"/>
</dbReference>
<dbReference type="AlphaFoldDB" id="A0A1I1RMQ5"/>
<evidence type="ECO:0000313" key="9">
    <source>
        <dbReference type="EMBL" id="SFD35626.1"/>
    </source>
</evidence>
<name>A0A1I1RMQ5_9LACO</name>
<dbReference type="PANTHER" id="PTHR45008:SF1">
    <property type="entry name" value="PTS SYSTEM GLUCOSE-SPECIFIC EIIA COMPONENT"/>
    <property type="match status" value="1"/>
</dbReference>
<evidence type="ECO:0000256" key="6">
    <source>
        <dbReference type="ARBA" id="ARBA00022683"/>
    </source>
</evidence>